<gene>
    <name evidence="3" type="ORF">WH95_17135</name>
</gene>
<sequence>MPFALHERLEADTLFIKDLTHSRVLLMNDNQYPWLILVPRYPNLRDLHDLSKDQLTEVMEEVRLVSDILVEEFKAFKINVAALGNMVPQLHIHVIARYEDDPAWPGPVWGVHPAKAYDSNKAQALKVILETAIERGSIKPE</sequence>
<dbReference type="OrthoDB" id="9799145at2"/>
<name>A0A0M2R836_9PROT</name>
<dbReference type="SUPFAM" id="SSF54197">
    <property type="entry name" value="HIT-like"/>
    <property type="match status" value="1"/>
</dbReference>
<comment type="caution">
    <text evidence="3">The sequence shown here is derived from an EMBL/GenBank/DDBJ whole genome shotgun (WGS) entry which is preliminary data.</text>
</comment>
<feature type="domain" description="HIT" evidence="2">
    <location>
        <begin position="2"/>
        <end position="104"/>
    </location>
</feature>
<proteinExistence type="predicted"/>
<comment type="caution">
    <text evidence="1">Lacks conserved residue(s) required for the propagation of feature annotation.</text>
</comment>
<reference evidence="3 4" key="1">
    <citation type="submission" date="2015-03" db="EMBL/GenBank/DDBJ databases">
        <title>Genome sequence of Kiloniella sp. P1-1, isolated from the gut microflora of Pacific white shrimp, Penaeus vannamei.</title>
        <authorList>
            <person name="Shao Z."/>
            <person name="Wang L."/>
            <person name="Li X."/>
        </authorList>
    </citation>
    <scope>NUCLEOTIDE SEQUENCE [LARGE SCALE GENOMIC DNA]</scope>
    <source>
        <strain evidence="3 4">P1-1</strain>
    </source>
</reference>
<dbReference type="PIRSF" id="PIRSF000714">
    <property type="entry name" value="HIT"/>
    <property type="match status" value="1"/>
</dbReference>
<dbReference type="Proteomes" id="UP000034491">
    <property type="component" value="Unassembled WGS sequence"/>
</dbReference>
<evidence type="ECO:0000313" key="4">
    <source>
        <dbReference type="Proteomes" id="UP000034491"/>
    </source>
</evidence>
<dbReference type="Gene3D" id="3.30.428.10">
    <property type="entry name" value="HIT-like"/>
    <property type="match status" value="1"/>
</dbReference>
<accession>A0A0M2R836</accession>
<dbReference type="InterPro" id="IPR011146">
    <property type="entry name" value="HIT-like"/>
</dbReference>
<dbReference type="InterPro" id="IPR036265">
    <property type="entry name" value="HIT-like_sf"/>
</dbReference>
<protein>
    <submittedName>
        <fullName evidence="3">Diadenosine tetraphosphate hydrolase</fullName>
    </submittedName>
</protein>
<dbReference type="EMBL" id="LANI01000028">
    <property type="protein sequence ID" value="KKJ75683.1"/>
    <property type="molecule type" value="Genomic_DNA"/>
</dbReference>
<dbReference type="Pfam" id="PF01230">
    <property type="entry name" value="HIT"/>
    <property type="match status" value="1"/>
</dbReference>
<dbReference type="AlphaFoldDB" id="A0A0M2R836"/>
<evidence type="ECO:0000259" key="2">
    <source>
        <dbReference type="PROSITE" id="PS51084"/>
    </source>
</evidence>
<dbReference type="PROSITE" id="PS51084">
    <property type="entry name" value="HIT_2"/>
    <property type="match status" value="1"/>
</dbReference>
<dbReference type="InterPro" id="IPR026026">
    <property type="entry name" value="HIT_Hint"/>
</dbReference>
<dbReference type="RefSeq" id="WP_046509567.1">
    <property type="nucleotide sequence ID" value="NZ_LANI01000028.1"/>
</dbReference>
<dbReference type="STRING" id="1549748.WH95_17135"/>
<evidence type="ECO:0000313" key="3">
    <source>
        <dbReference type="EMBL" id="KKJ75683.1"/>
    </source>
</evidence>
<organism evidence="3 4">
    <name type="scientific">Kiloniella litopenaei</name>
    <dbReference type="NCBI Taxonomy" id="1549748"/>
    <lineage>
        <taxon>Bacteria</taxon>
        <taxon>Pseudomonadati</taxon>
        <taxon>Pseudomonadota</taxon>
        <taxon>Alphaproteobacteria</taxon>
        <taxon>Rhodospirillales</taxon>
        <taxon>Kiloniellaceae</taxon>
        <taxon>Kiloniella</taxon>
    </lineage>
</organism>
<dbReference type="GO" id="GO:0016787">
    <property type="term" value="F:hydrolase activity"/>
    <property type="evidence" value="ECO:0007669"/>
    <property type="project" value="UniProtKB-KW"/>
</dbReference>
<keyword evidence="4" id="KW-1185">Reference proteome</keyword>
<evidence type="ECO:0000256" key="1">
    <source>
        <dbReference type="PROSITE-ProRule" id="PRU00464"/>
    </source>
</evidence>
<keyword evidence="3" id="KW-0378">Hydrolase</keyword>